<keyword evidence="7" id="KW-0963">Cytoplasm</keyword>
<evidence type="ECO:0000256" key="2">
    <source>
        <dbReference type="ARBA" id="ARBA00022722"/>
    </source>
</evidence>
<comment type="function">
    <text evidence="7">Single strand-specific metallo-endoribonuclease involved in late-stage 70S ribosome quality control and in maturation of the 3' terminus of the 16S rRNA.</text>
</comment>
<feature type="binding site" evidence="7">
    <location>
        <position position="105"/>
    </location>
    <ligand>
        <name>Zn(2+)</name>
        <dbReference type="ChEBI" id="CHEBI:29105"/>
        <note>catalytic</note>
    </ligand>
</feature>
<dbReference type="GO" id="GO:0004521">
    <property type="term" value="F:RNA endonuclease activity"/>
    <property type="evidence" value="ECO:0007669"/>
    <property type="project" value="UniProtKB-UniRule"/>
</dbReference>
<dbReference type="HAMAP" id="MF_00009">
    <property type="entry name" value="Endoribonucl_YbeY"/>
    <property type="match status" value="1"/>
</dbReference>
<keyword evidence="4 7" id="KW-0255">Endonuclease</keyword>
<dbReference type="GO" id="GO:0005737">
    <property type="term" value="C:cytoplasm"/>
    <property type="evidence" value="ECO:0007669"/>
    <property type="project" value="UniProtKB-SubCell"/>
</dbReference>
<comment type="subcellular location">
    <subcellularLocation>
        <location evidence="7">Cytoplasm</location>
    </subcellularLocation>
</comment>
<feature type="binding site" evidence="7">
    <location>
        <position position="109"/>
    </location>
    <ligand>
        <name>Zn(2+)</name>
        <dbReference type="ChEBI" id="CHEBI:29105"/>
        <note>catalytic</note>
    </ligand>
</feature>
<evidence type="ECO:0000256" key="6">
    <source>
        <dbReference type="ARBA" id="ARBA00022833"/>
    </source>
</evidence>
<gene>
    <name evidence="7 8" type="primary">ybeY</name>
    <name evidence="8" type="ORF">FK220_006875</name>
</gene>
<keyword evidence="7" id="KW-0698">rRNA processing</keyword>
<dbReference type="InterPro" id="IPR020549">
    <property type="entry name" value="YbeY_CS"/>
</dbReference>
<dbReference type="AlphaFoldDB" id="A0A967E5Y1"/>
<dbReference type="PROSITE" id="PS01306">
    <property type="entry name" value="UPF0054"/>
    <property type="match status" value="1"/>
</dbReference>
<feature type="binding site" evidence="7">
    <location>
        <position position="115"/>
    </location>
    <ligand>
        <name>Zn(2+)</name>
        <dbReference type="ChEBI" id="CHEBI:29105"/>
        <note>catalytic</note>
    </ligand>
</feature>
<comment type="similarity">
    <text evidence="1 7">Belongs to the endoribonuclease YbeY family.</text>
</comment>
<dbReference type="Pfam" id="PF02130">
    <property type="entry name" value="YbeY"/>
    <property type="match status" value="1"/>
</dbReference>
<comment type="caution">
    <text evidence="8">The sequence shown here is derived from an EMBL/GenBank/DDBJ whole genome shotgun (WGS) entry which is preliminary data.</text>
</comment>
<dbReference type="NCBIfam" id="TIGR00043">
    <property type="entry name" value="rRNA maturation RNase YbeY"/>
    <property type="match status" value="1"/>
</dbReference>
<dbReference type="PANTHER" id="PTHR46986">
    <property type="entry name" value="ENDORIBONUCLEASE YBEY, CHLOROPLASTIC"/>
    <property type="match status" value="1"/>
</dbReference>
<dbReference type="Proteomes" id="UP000707206">
    <property type="component" value="Unassembled WGS sequence"/>
</dbReference>
<proteinExistence type="inferred from homology"/>
<organism evidence="8 9">
    <name type="scientific">Pelagihabitans pacificus</name>
    <dbReference type="NCBI Taxonomy" id="2696054"/>
    <lineage>
        <taxon>Bacteria</taxon>
        <taxon>Pseudomonadati</taxon>
        <taxon>Bacteroidota</taxon>
        <taxon>Flavobacteriia</taxon>
        <taxon>Flavobacteriales</taxon>
        <taxon>Flavobacteriaceae</taxon>
        <taxon>Pelagihabitans</taxon>
    </lineage>
</organism>
<reference evidence="8" key="2">
    <citation type="submission" date="2020-03" db="EMBL/GenBank/DDBJ databases">
        <title>Flavobacteriaceae bacterium strain TP-CH-4, a member of the family Flavobacteriaceae isolated from a deep-sea seamount.</title>
        <authorList>
            <person name="Zhang D.-C."/>
        </authorList>
    </citation>
    <scope>NUCLEOTIDE SEQUENCE</scope>
    <source>
        <strain evidence="8">TP-CH-4</strain>
    </source>
</reference>
<keyword evidence="5 7" id="KW-0378">Hydrolase</keyword>
<accession>A0A967E5Y1</accession>
<dbReference type="EC" id="3.1.-.-" evidence="7"/>
<evidence type="ECO:0000256" key="3">
    <source>
        <dbReference type="ARBA" id="ARBA00022723"/>
    </source>
</evidence>
<dbReference type="GO" id="GO:0008270">
    <property type="term" value="F:zinc ion binding"/>
    <property type="evidence" value="ECO:0007669"/>
    <property type="project" value="UniProtKB-UniRule"/>
</dbReference>
<keyword evidence="9" id="KW-1185">Reference proteome</keyword>
<evidence type="ECO:0000313" key="8">
    <source>
        <dbReference type="EMBL" id="NHF59055.1"/>
    </source>
</evidence>
<dbReference type="Gene3D" id="3.40.390.30">
    <property type="entry name" value="Metalloproteases ('zincins'), catalytic domain"/>
    <property type="match status" value="1"/>
</dbReference>
<comment type="cofactor">
    <cofactor evidence="7">
        <name>Zn(2+)</name>
        <dbReference type="ChEBI" id="CHEBI:29105"/>
    </cofactor>
    <text evidence="7">Binds 1 zinc ion.</text>
</comment>
<keyword evidence="7" id="KW-0690">Ribosome biogenesis</keyword>
<evidence type="ECO:0000256" key="5">
    <source>
        <dbReference type="ARBA" id="ARBA00022801"/>
    </source>
</evidence>
<keyword evidence="3 7" id="KW-0479">Metal-binding</keyword>
<evidence type="ECO:0000256" key="1">
    <source>
        <dbReference type="ARBA" id="ARBA00010875"/>
    </source>
</evidence>
<name>A0A967E5Y1_9FLAO</name>
<protein>
    <recommendedName>
        <fullName evidence="7">Endoribonuclease YbeY</fullName>
        <ecNumber evidence="7">3.1.-.-</ecNumber>
    </recommendedName>
</protein>
<dbReference type="GO" id="GO:0006364">
    <property type="term" value="P:rRNA processing"/>
    <property type="evidence" value="ECO:0007669"/>
    <property type="project" value="UniProtKB-UniRule"/>
</dbReference>
<dbReference type="InterPro" id="IPR002036">
    <property type="entry name" value="YbeY"/>
</dbReference>
<reference evidence="8" key="1">
    <citation type="submission" date="2019-07" db="EMBL/GenBank/DDBJ databases">
        <authorList>
            <person name="De-Chao Zhang Q."/>
        </authorList>
    </citation>
    <scope>NUCLEOTIDE SEQUENCE</scope>
    <source>
        <strain evidence="8">TP-CH-4</strain>
    </source>
</reference>
<keyword evidence="6 7" id="KW-0862">Zinc</keyword>
<keyword evidence="2 7" id="KW-0540">Nuclease</keyword>
<dbReference type="RefSeq" id="WP_152573509.1">
    <property type="nucleotide sequence ID" value="NZ_VIKU02000001.1"/>
</dbReference>
<dbReference type="PANTHER" id="PTHR46986:SF1">
    <property type="entry name" value="ENDORIBONUCLEASE YBEY, CHLOROPLASTIC"/>
    <property type="match status" value="1"/>
</dbReference>
<dbReference type="SUPFAM" id="SSF55486">
    <property type="entry name" value="Metalloproteases ('zincins'), catalytic domain"/>
    <property type="match status" value="1"/>
</dbReference>
<sequence>MISFHYEVDFRLRDETRYSDWISRVIESEGKKLGELSYVFCSDRYLLEINQKYLGHDTYTDIITFDYCEAFSMSGDFFISVERVKENASELAIAFEEELRRVMVHGVLHLLGYDDKKKKDQAVMRRKEDEKIEMFHVER</sequence>
<dbReference type="InterPro" id="IPR023091">
    <property type="entry name" value="MetalPrtase_cat_dom_sf_prd"/>
</dbReference>
<evidence type="ECO:0000256" key="4">
    <source>
        <dbReference type="ARBA" id="ARBA00022759"/>
    </source>
</evidence>
<evidence type="ECO:0000256" key="7">
    <source>
        <dbReference type="HAMAP-Rule" id="MF_00009"/>
    </source>
</evidence>
<dbReference type="GO" id="GO:0004222">
    <property type="term" value="F:metalloendopeptidase activity"/>
    <property type="evidence" value="ECO:0007669"/>
    <property type="project" value="InterPro"/>
</dbReference>
<dbReference type="EMBL" id="VIKU02000001">
    <property type="protein sequence ID" value="NHF59055.1"/>
    <property type="molecule type" value="Genomic_DNA"/>
</dbReference>
<evidence type="ECO:0000313" key="9">
    <source>
        <dbReference type="Proteomes" id="UP000707206"/>
    </source>
</evidence>